<dbReference type="InParanoid" id="A0A0C3D2J7"/>
<dbReference type="InterPro" id="IPR002347">
    <property type="entry name" value="SDR_fam"/>
</dbReference>
<dbReference type="EMBL" id="KN832885">
    <property type="protein sequence ID" value="KIM96122.1"/>
    <property type="molecule type" value="Genomic_DNA"/>
</dbReference>
<sequence>MPFLTPESVVLVTASSAGLGAATARAFAAKGVNVVVNYLNSRDKADSLVQELSSLDPRPRNDPQSAESTALATPRFIAIQADLSKKSEISRLVAETLSQMGRLDAVVSNQGWTRMRDFFNLDENVDESDWDKCFNVNVKSHLFLFHAAREHLDKVRGAFVSVASLAGVKPSGSSVAYSVTKAAQIHLIKSLALTCGPIRVNSVSPGILLTEWGAQFPPERLNAATEKSPLKNLAAVEDVAQQILCLVDCTSMTGMNAVIDAGLSI</sequence>
<dbReference type="Proteomes" id="UP000054321">
    <property type="component" value="Unassembled WGS sequence"/>
</dbReference>
<evidence type="ECO:0000256" key="1">
    <source>
        <dbReference type="ARBA" id="ARBA00006484"/>
    </source>
</evidence>
<evidence type="ECO:0000256" key="2">
    <source>
        <dbReference type="ARBA" id="ARBA00022857"/>
    </source>
</evidence>
<dbReference type="Gene3D" id="3.40.50.720">
    <property type="entry name" value="NAD(P)-binding Rossmann-like Domain"/>
    <property type="match status" value="1"/>
</dbReference>
<dbReference type="InterPro" id="IPR036291">
    <property type="entry name" value="NAD(P)-bd_dom_sf"/>
</dbReference>
<dbReference type="CDD" id="cd05233">
    <property type="entry name" value="SDR_c"/>
    <property type="match status" value="1"/>
</dbReference>
<evidence type="ECO:0000313" key="5">
    <source>
        <dbReference type="Proteomes" id="UP000054321"/>
    </source>
</evidence>
<keyword evidence="5" id="KW-1185">Reference proteome</keyword>
<keyword evidence="3" id="KW-0560">Oxidoreductase</keyword>
<dbReference type="PANTHER" id="PTHR43618">
    <property type="entry name" value="7-ALPHA-HYDROXYSTEROID DEHYDROGENASE"/>
    <property type="match status" value="1"/>
</dbReference>
<dbReference type="SUPFAM" id="SSF51735">
    <property type="entry name" value="NAD(P)-binding Rossmann-fold domains"/>
    <property type="match status" value="1"/>
</dbReference>
<dbReference type="STRING" id="913774.A0A0C3D2J7"/>
<reference evidence="5" key="2">
    <citation type="submission" date="2015-01" db="EMBL/GenBank/DDBJ databases">
        <title>Evolutionary Origins and Diversification of the Mycorrhizal Mutualists.</title>
        <authorList>
            <consortium name="DOE Joint Genome Institute"/>
            <consortium name="Mycorrhizal Genomics Consortium"/>
            <person name="Kohler A."/>
            <person name="Kuo A."/>
            <person name="Nagy L.G."/>
            <person name="Floudas D."/>
            <person name="Copeland A."/>
            <person name="Barry K.W."/>
            <person name="Cichocki N."/>
            <person name="Veneault-Fourrey C."/>
            <person name="LaButti K."/>
            <person name="Lindquist E.A."/>
            <person name="Lipzen A."/>
            <person name="Lundell T."/>
            <person name="Morin E."/>
            <person name="Murat C."/>
            <person name="Riley R."/>
            <person name="Ohm R."/>
            <person name="Sun H."/>
            <person name="Tunlid A."/>
            <person name="Henrissat B."/>
            <person name="Grigoriev I.V."/>
            <person name="Hibbett D.S."/>
            <person name="Martin F."/>
        </authorList>
    </citation>
    <scope>NUCLEOTIDE SEQUENCE [LARGE SCALE GENOMIC DNA]</scope>
    <source>
        <strain evidence="5">Zn</strain>
    </source>
</reference>
<evidence type="ECO:0000256" key="3">
    <source>
        <dbReference type="ARBA" id="ARBA00023002"/>
    </source>
</evidence>
<keyword evidence="2" id="KW-0521">NADP</keyword>
<dbReference type="Pfam" id="PF13561">
    <property type="entry name" value="adh_short_C2"/>
    <property type="match status" value="1"/>
</dbReference>
<organism evidence="4 5">
    <name type="scientific">Oidiodendron maius (strain Zn)</name>
    <dbReference type="NCBI Taxonomy" id="913774"/>
    <lineage>
        <taxon>Eukaryota</taxon>
        <taxon>Fungi</taxon>
        <taxon>Dikarya</taxon>
        <taxon>Ascomycota</taxon>
        <taxon>Pezizomycotina</taxon>
        <taxon>Leotiomycetes</taxon>
        <taxon>Leotiomycetes incertae sedis</taxon>
        <taxon>Myxotrichaceae</taxon>
        <taxon>Oidiodendron</taxon>
    </lineage>
</organism>
<protein>
    <submittedName>
        <fullName evidence="4">Uncharacterized protein</fullName>
    </submittedName>
</protein>
<dbReference type="PRINTS" id="PR00081">
    <property type="entry name" value="GDHRDH"/>
</dbReference>
<dbReference type="InterPro" id="IPR052178">
    <property type="entry name" value="Sec_Metab_Biosynth_SDR"/>
</dbReference>
<dbReference type="GO" id="GO:0016491">
    <property type="term" value="F:oxidoreductase activity"/>
    <property type="evidence" value="ECO:0007669"/>
    <property type="project" value="UniProtKB-KW"/>
</dbReference>
<dbReference type="PANTHER" id="PTHR43618:SF13">
    <property type="entry name" value="CHAIN DEHYDROGENASE, PUTATIVE (AFU_ORTHOLOGUE AFUA_1G17650)-RELATED"/>
    <property type="match status" value="1"/>
</dbReference>
<comment type="similarity">
    <text evidence="1">Belongs to the short-chain dehydrogenases/reductases (SDR) family.</text>
</comment>
<accession>A0A0C3D2J7</accession>
<dbReference type="HOGENOM" id="CLU_010194_1_3_1"/>
<name>A0A0C3D2J7_OIDMZ</name>
<gene>
    <name evidence="4" type="ORF">OIDMADRAFT_183547</name>
</gene>
<evidence type="ECO:0000313" key="4">
    <source>
        <dbReference type="EMBL" id="KIM96122.1"/>
    </source>
</evidence>
<dbReference type="OrthoDB" id="37659at2759"/>
<proteinExistence type="inferred from homology"/>
<reference evidence="4 5" key="1">
    <citation type="submission" date="2014-04" db="EMBL/GenBank/DDBJ databases">
        <authorList>
            <consortium name="DOE Joint Genome Institute"/>
            <person name="Kuo A."/>
            <person name="Martino E."/>
            <person name="Perotto S."/>
            <person name="Kohler A."/>
            <person name="Nagy L.G."/>
            <person name="Floudas D."/>
            <person name="Copeland A."/>
            <person name="Barry K.W."/>
            <person name="Cichocki N."/>
            <person name="Veneault-Fourrey C."/>
            <person name="LaButti K."/>
            <person name="Lindquist E.A."/>
            <person name="Lipzen A."/>
            <person name="Lundell T."/>
            <person name="Morin E."/>
            <person name="Murat C."/>
            <person name="Sun H."/>
            <person name="Tunlid A."/>
            <person name="Henrissat B."/>
            <person name="Grigoriev I.V."/>
            <person name="Hibbett D.S."/>
            <person name="Martin F."/>
            <person name="Nordberg H.P."/>
            <person name="Cantor M.N."/>
            <person name="Hua S.X."/>
        </authorList>
    </citation>
    <scope>NUCLEOTIDE SEQUENCE [LARGE SCALE GENOMIC DNA]</scope>
    <source>
        <strain evidence="4 5">Zn</strain>
    </source>
</reference>
<dbReference type="AlphaFoldDB" id="A0A0C3D2J7"/>